<dbReference type="AlphaFoldDB" id="A0A8F9XKF0"/>
<protein>
    <submittedName>
        <fullName evidence="2">Uncharacterized protein</fullName>
    </submittedName>
</protein>
<reference evidence="2" key="1">
    <citation type="submission" date="2021-08" db="EMBL/GenBank/DDBJ databases">
        <title>Genome of a novel bacterium of the phylum Verrucomicrobia, Oleiharenicola sp. KSB-15.</title>
        <authorList>
            <person name="Chung J.-H."/>
            <person name="Ahn J.-H."/>
            <person name="Yoon Y."/>
            <person name="Kim D.-Y."/>
            <person name="An S.-H."/>
            <person name="Park I."/>
            <person name="Yeon J."/>
        </authorList>
    </citation>
    <scope>NUCLEOTIDE SEQUENCE</scope>
    <source>
        <strain evidence="2">KSB-15</strain>
    </source>
</reference>
<keyword evidence="1" id="KW-0732">Signal</keyword>
<dbReference type="Proteomes" id="UP000825051">
    <property type="component" value="Chromosome"/>
</dbReference>
<feature type="signal peptide" evidence="1">
    <location>
        <begin position="1"/>
        <end position="23"/>
    </location>
</feature>
<evidence type="ECO:0000313" key="3">
    <source>
        <dbReference type="Proteomes" id="UP000825051"/>
    </source>
</evidence>
<keyword evidence="3" id="KW-1185">Reference proteome</keyword>
<accession>A0A8F9XKF0</accession>
<dbReference type="EMBL" id="CP080507">
    <property type="protein sequence ID" value="QYM79628.1"/>
    <property type="molecule type" value="Genomic_DNA"/>
</dbReference>
<sequence length="252" mass="28379">MKKSLFWRLGGGLLLLSAGWLPAQDTLDIGVRSSIELPTWKRPKPGTMPAADAQEGRLFILAPPERIHSLEKLVRPVNTEPLVEELWRQLVAHGFQPAAPGQTPDIVVTLHYGRGYLRNPYIDSYASAVDESTSTPTVMITVPTIDVKKIGMEEKIQRAQYEKLLLAVTAWKYVKPEAGRKQKPVRLWRTTILVDDPDHRDLNELAARMLNAGAGYFNSDVDKEAEIHEPMREGRVEMGEPVEVKRHENSTK</sequence>
<dbReference type="RefSeq" id="WP_220163741.1">
    <property type="nucleotide sequence ID" value="NZ_CP080507.1"/>
</dbReference>
<evidence type="ECO:0000313" key="2">
    <source>
        <dbReference type="EMBL" id="QYM79628.1"/>
    </source>
</evidence>
<proteinExistence type="predicted"/>
<organism evidence="2 3">
    <name type="scientific">Horticoccus luteus</name>
    <dbReference type="NCBI Taxonomy" id="2862869"/>
    <lineage>
        <taxon>Bacteria</taxon>
        <taxon>Pseudomonadati</taxon>
        <taxon>Verrucomicrobiota</taxon>
        <taxon>Opitutia</taxon>
        <taxon>Opitutales</taxon>
        <taxon>Opitutaceae</taxon>
        <taxon>Horticoccus</taxon>
    </lineage>
</organism>
<gene>
    <name evidence="2" type="ORF">K0B96_03140</name>
</gene>
<evidence type="ECO:0000256" key="1">
    <source>
        <dbReference type="SAM" id="SignalP"/>
    </source>
</evidence>
<name>A0A8F9XKF0_9BACT</name>
<dbReference type="KEGG" id="ole:K0B96_03140"/>
<feature type="chain" id="PRO_5034469214" evidence="1">
    <location>
        <begin position="24"/>
        <end position="252"/>
    </location>
</feature>